<evidence type="ECO:0000313" key="8">
    <source>
        <dbReference type="Proteomes" id="UP001604336"/>
    </source>
</evidence>
<dbReference type="InterPro" id="IPR050913">
    <property type="entry name" value="AP2/ERF_ERF"/>
</dbReference>
<sequence>MASHRHHHCHLCARLHRYRHHKLIDHQRPTKLQHKVVRIILTDGDATDSSDDEGASRKRVWLGTYDTPKEAAFVYDSVVIKLRVPSVVTNFSAAEKSFHSPYEIHCLGAQQRVTLFLLETSPLCLLRLFSGVTS</sequence>
<accession>A0ABD1PTC0</accession>
<evidence type="ECO:0000259" key="6">
    <source>
        <dbReference type="PROSITE" id="PS51032"/>
    </source>
</evidence>
<dbReference type="PANTHER" id="PTHR31194">
    <property type="entry name" value="SHN SHINE , DNA BINDING / TRANSCRIPTION FACTOR"/>
    <property type="match status" value="1"/>
</dbReference>
<evidence type="ECO:0000256" key="4">
    <source>
        <dbReference type="ARBA" id="ARBA00023163"/>
    </source>
</evidence>
<keyword evidence="2" id="KW-0805">Transcription regulation</keyword>
<keyword evidence="5" id="KW-0539">Nucleus</keyword>
<dbReference type="GO" id="GO:0003677">
    <property type="term" value="F:DNA binding"/>
    <property type="evidence" value="ECO:0007669"/>
    <property type="project" value="UniProtKB-KW"/>
</dbReference>
<evidence type="ECO:0000313" key="7">
    <source>
        <dbReference type="EMBL" id="KAL2467179.1"/>
    </source>
</evidence>
<reference evidence="8" key="1">
    <citation type="submission" date="2024-07" db="EMBL/GenBank/DDBJ databases">
        <title>Two chromosome-level genome assemblies of Korean endemic species Abeliophyllum distichum and Forsythia ovata (Oleaceae).</title>
        <authorList>
            <person name="Jang H."/>
        </authorList>
    </citation>
    <scope>NUCLEOTIDE SEQUENCE [LARGE SCALE GENOMIC DNA]</scope>
</reference>
<keyword evidence="8" id="KW-1185">Reference proteome</keyword>
<gene>
    <name evidence="7" type="ORF">Adt_43030</name>
</gene>
<proteinExistence type="predicted"/>
<dbReference type="GO" id="GO:0005634">
    <property type="term" value="C:nucleus"/>
    <property type="evidence" value="ECO:0007669"/>
    <property type="project" value="UniProtKB-SubCell"/>
</dbReference>
<dbReference type="SUPFAM" id="SSF54171">
    <property type="entry name" value="DNA-binding domain"/>
    <property type="match status" value="1"/>
</dbReference>
<dbReference type="PROSITE" id="PS51032">
    <property type="entry name" value="AP2_ERF"/>
    <property type="match status" value="1"/>
</dbReference>
<name>A0ABD1PTC0_9LAMI</name>
<evidence type="ECO:0000256" key="1">
    <source>
        <dbReference type="ARBA" id="ARBA00004123"/>
    </source>
</evidence>
<protein>
    <submittedName>
        <fullName evidence="7">AP2/ERF domain-containing protein</fullName>
    </submittedName>
</protein>
<dbReference type="Gene3D" id="3.30.730.10">
    <property type="entry name" value="AP2/ERF domain"/>
    <property type="match status" value="1"/>
</dbReference>
<dbReference type="InterPro" id="IPR016177">
    <property type="entry name" value="DNA-bd_dom_sf"/>
</dbReference>
<feature type="domain" description="AP2/ERF" evidence="6">
    <location>
        <begin position="17"/>
        <end position="92"/>
    </location>
</feature>
<dbReference type="Proteomes" id="UP001604336">
    <property type="component" value="Unassembled WGS sequence"/>
</dbReference>
<dbReference type="InterPro" id="IPR001471">
    <property type="entry name" value="AP2/ERF_dom"/>
</dbReference>
<dbReference type="InterPro" id="IPR036955">
    <property type="entry name" value="AP2/ERF_dom_sf"/>
</dbReference>
<evidence type="ECO:0000256" key="5">
    <source>
        <dbReference type="ARBA" id="ARBA00023242"/>
    </source>
</evidence>
<comment type="subcellular location">
    <subcellularLocation>
        <location evidence="1">Nucleus</location>
    </subcellularLocation>
</comment>
<keyword evidence="4" id="KW-0804">Transcription</keyword>
<evidence type="ECO:0000256" key="3">
    <source>
        <dbReference type="ARBA" id="ARBA00023125"/>
    </source>
</evidence>
<dbReference type="AlphaFoldDB" id="A0ABD1PTC0"/>
<dbReference type="SMART" id="SM00380">
    <property type="entry name" value="AP2"/>
    <property type="match status" value="1"/>
</dbReference>
<organism evidence="7 8">
    <name type="scientific">Abeliophyllum distichum</name>
    <dbReference type="NCBI Taxonomy" id="126358"/>
    <lineage>
        <taxon>Eukaryota</taxon>
        <taxon>Viridiplantae</taxon>
        <taxon>Streptophyta</taxon>
        <taxon>Embryophyta</taxon>
        <taxon>Tracheophyta</taxon>
        <taxon>Spermatophyta</taxon>
        <taxon>Magnoliopsida</taxon>
        <taxon>eudicotyledons</taxon>
        <taxon>Gunneridae</taxon>
        <taxon>Pentapetalae</taxon>
        <taxon>asterids</taxon>
        <taxon>lamiids</taxon>
        <taxon>Lamiales</taxon>
        <taxon>Oleaceae</taxon>
        <taxon>Forsythieae</taxon>
        <taxon>Abeliophyllum</taxon>
    </lineage>
</organism>
<dbReference type="EMBL" id="JBFOLK010000013">
    <property type="protein sequence ID" value="KAL2467179.1"/>
    <property type="molecule type" value="Genomic_DNA"/>
</dbReference>
<dbReference type="PANTHER" id="PTHR31194:SF140">
    <property type="entry name" value="ETHYLENE-RESPONSIVE TRANSCRIPTION FACTOR CRF2"/>
    <property type="match status" value="1"/>
</dbReference>
<comment type="caution">
    <text evidence="7">The sequence shown here is derived from an EMBL/GenBank/DDBJ whole genome shotgun (WGS) entry which is preliminary data.</text>
</comment>
<evidence type="ECO:0000256" key="2">
    <source>
        <dbReference type="ARBA" id="ARBA00023015"/>
    </source>
</evidence>
<keyword evidence="3" id="KW-0238">DNA-binding</keyword>